<reference evidence="2" key="1">
    <citation type="journal article" date="2014" name="Front. Microbiol.">
        <title>High frequency of phylogenetically diverse reductive dehalogenase-homologous genes in deep subseafloor sedimentary metagenomes.</title>
        <authorList>
            <person name="Kawai M."/>
            <person name="Futagami T."/>
            <person name="Toyoda A."/>
            <person name="Takaki Y."/>
            <person name="Nishi S."/>
            <person name="Hori S."/>
            <person name="Arai W."/>
            <person name="Tsubouchi T."/>
            <person name="Morono Y."/>
            <person name="Uchiyama I."/>
            <person name="Ito T."/>
            <person name="Fujiyama A."/>
            <person name="Inagaki F."/>
            <person name="Takami H."/>
        </authorList>
    </citation>
    <scope>NUCLEOTIDE SEQUENCE</scope>
    <source>
        <strain evidence="2">Expedition CK06-06</strain>
    </source>
</reference>
<comment type="caution">
    <text evidence="2">The sequence shown here is derived from an EMBL/GenBank/DDBJ whole genome shotgun (WGS) entry which is preliminary data.</text>
</comment>
<evidence type="ECO:0000313" key="2">
    <source>
        <dbReference type="EMBL" id="GAG58057.1"/>
    </source>
</evidence>
<dbReference type="AlphaFoldDB" id="X0ZIZ2"/>
<evidence type="ECO:0000256" key="1">
    <source>
        <dbReference type="SAM" id="MobiDB-lite"/>
    </source>
</evidence>
<sequence>MTKIMKIKSLKNYGIPSYFLNIWEKDCSPYLLPIQEEAVKKYGVLNYGEGKEGRMQYAPTESNDPSEVRLHGAGNNNLLVI</sequence>
<dbReference type="EMBL" id="BART01004873">
    <property type="protein sequence ID" value="GAG58057.1"/>
    <property type="molecule type" value="Genomic_DNA"/>
</dbReference>
<gene>
    <name evidence="2" type="ORF">S01H4_11817</name>
</gene>
<protein>
    <submittedName>
        <fullName evidence="2">Uncharacterized protein</fullName>
    </submittedName>
</protein>
<organism evidence="2">
    <name type="scientific">marine sediment metagenome</name>
    <dbReference type="NCBI Taxonomy" id="412755"/>
    <lineage>
        <taxon>unclassified sequences</taxon>
        <taxon>metagenomes</taxon>
        <taxon>ecological metagenomes</taxon>
    </lineage>
</organism>
<accession>X0ZIZ2</accession>
<feature type="non-terminal residue" evidence="2">
    <location>
        <position position="81"/>
    </location>
</feature>
<name>X0ZIZ2_9ZZZZ</name>
<proteinExistence type="predicted"/>
<feature type="region of interest" description="Disordered" evidence="1">
    <location>
        <begin position="55"/>
        <end position="81"/>
    </location>
</feature>